<dbReference type="GO" id="GO:0005737">
    <property type="term" value="C:cytoplasm"/>
    <property type="evidence" value="ECO:0007669"/>
    <property type="project" value="TreeGrafter"/>
</dbReference>
<dbReference type="Proteomes" id="UP000663824">
    <property type="component" value="Unassembled WGS sequence"/>
</dbReference>
<gene>
    <name evidence="7" type="ORF">BYL167_LOCUS7132</name>
    <name evidence="4" type="ORF">CJN711_LOCUS38049</name>
    <name evidence="6" type="ORF">GIL414_LOCUS2248</name>
    <name evidence="3" type="ORF">KQP761_LOCUS1116</name>
    <name evidence="5" type="ORF">MBJ925_LOCUS184</name>
    <name evidence="8" type="ORF">SMN809_LOCUS25949</name>
</gene>
<dbReference type="EMBL" id="CAJOBJ010000421">
    <property type="protein sequence ID" value="CAF3821507.1"/>
    <property type="molecule type" value="Genomic_DNA"/>
</dbReference>
<evidence type="ECO:0000313" key="4">
    <source>
        <dbReference type="EMBL" id="CAF1621794.1"/>
    </source>
</evidence>
<dbReference type="PANTHER" id="PTHR48051">
    <property type="match status" value="1"/>
</dbReference>
<dbReference type="Pfam" id="PF13855">
    <property type="entry name" value="LRR_8"/>
    <property type="match status" value="1"/>
</dbReference>
<keyword evidence="1" id="KW-0433">Leucine-rich repeat</keyword>
<dbReference type="AlphaFoldDB" id="A0A816K4S0"/>
<evidence type="ECO:0000313" key="3">
    <source>
        <dbReference type="EMBL" id="CAF1227309.1"/>
    </source>
</evidence>
<dbReference type="Proteomes" id="UP000681967">
    <property type="component" value="Unassembled WGS sequence"/>
</dbReference>
<dbReference type="Proteomes" id="UP000676336">
    <property type="component" value="Unassembled WGS sequence"/>
</dbReference>
<dbReference type="Gene3D" id="3.80.10.10">
    <property type="entry name" value="Ribonuclease Inhibitor"/>
    <property type="match status" value="2"/>
</dbReference>
<dbReference type="EMBL" id="CAJOBH010001814">
    <property type="protein sequence ID" value="CAF3875039.1"/>
    <property type="molecule type" value="Genomic_DNA"/>
</dbReference>
<dbReference type="EMBL" id="CAJOBI010035608">
    <property type="protein sequence ID" value="CAF4297478.1"/>
    <property type="molecule type" value="Genomic_DNA"/>
</dbReference>
<evidence type="ECO:0000313" key="5">
    <source>
        <dbReference type="EMBL" id="CAF1902213.1"/>
    </source>
</evidence>
<dbReference type="SMART" id="SM00369">
    <property type="entry name" value="LRR_TYP"/>
    <property type="match status" value="5"/>
</dbReference>
<name>A0A816K4S0_9BILA</name>
<evidence type="ECO:0000313" key="8">
    <source>
        <dbReference type="EMBL" id="CAF4297478.1"/>
    </source>
</evidence>
<protein>
    <submittedName>
        <fullName evidence="5">Uncharacterized protein</fullName>
    </submittedName>
</protein>
<dbReference type="SMART" id="SM00364">
    <property type="entry name" value="LRR_BAC"/>
    <property type="match status" value="4"/>
</dbReference>
<reference evidence="5" key="1">
    <citation type="submission" date="2021-02" db="EMBL/GenBank/DDBJ databases">
        <authorList>
            <person name="Nowell W R."/>
        </authorList>
    </citation>
    <scope>NUCLEOTIDE SEQUENCE</scope>
</reference>
<evidence type="ECO:0000313" key="9">
    <source>
        <dbReference type="Proteomes" id="UP000663824"/>
    </source>
</evidence>
<dbReference type="InterPro" id="IPR050216">
    <property type="entry name" value="LRR_domain-containing"/>
</dbReference>
<comment type="caution">
    <text evidence="5">The sequence shown here is derived from an EMBL/GenBank/DDBJ whole genome shotgun (WGS) entry which is preliminary data.</text>
</comment>
<proteinExistence type="predicted"/>
<evidence type="ECO:0000313" key="6">
    <source>
        <dbReference type="EMBL" id="CAF3821507.1"/>
    </source>
</evidence>
<dbReference type="Proteomes" id="UP000681720">
    <property type="component" value="Unassembled WGS sequence"/>
</dbReference>
<evidence type="ECO:0000256" key="2">
    <source>
        <dbReference type="ARBA" id="ARBA00022737"/>
    </source>
</evidence>
<dbReference type="SUPFAM" id="SSF52058">
    <property type="entry name" value="L domain-like"/>
    <property type="match status" value="1"/>
</dbReference>
<evidence type="ECO:0000256" key="1">
    <source>
        <dbReference type="ARBA" id="ARBA00022614"/>
    </source>
</evidence>
<dbReference type="InterPro" id="IPR003591">
    <property type="entry name" value="Leu-rich_rpt_typical-subtyp"/>
</dbReference>
<dbReference type="Proteomes" id="UP000663834">
    <property type="component" value="Unassembled WGS sequence"/>
</dbReference>
<dbReference type="Proteomes" id="UP000663855">
    <property type="component" value="Unassembled WGS sequence"/>
</dbReference>
<dbReference type="EMBL" id="CAJNOV010018588">
    <property type="protein sequence ID" value="CAF1621794.1"/>
    <property type="molecule type" value="Genomic_DNA"/>
</dbReference>
<evidence type="ECO:0000313" key="7">
    <source>
        <dbReference type="EMBL" id="CAF3875039.1"/>
    </source>
</evidence>
<dbReference type="PROSITE" id="PS51450">
    <property type="entry name" value="LRR"/>
    <property type="match status" value="1"/>
</dbReference>
<keyword evidence="2" id="KW-0677">Repeat</keyword>
<dbReference type="Pfam" id="PF00560">
    <property type="entry name" value="LRR_1"/>
    <property type="match status" value="1"/>
</dbReference>
<dbReference type="EMBL" id="CAJNRE010000010">
    <property type="protein sequence ID" value="CAF1902213.1"/>
    <property type="molecule type" value="Genomic_DNA"/>
</dbReference>
<dbReference type="InterPro" id="IPR032675">
    <property type="entry name" value="LRR_dom_sf"/>
</dbReference>
<accession>A0A816K4S0</accession>
<organism evidence="5 9">
    <name type="scientific">Rotaria magnacalcarata</name>
    <dbReference type="NCBI Taxonomy" id="392030"/>
    <lineage>
        <taxon>Eukaryota</taxon>
        <taxon>Metazoa</taxon>
        <taxon>Spiralia</taxon>
        <taxon>Gnathifera</taxon>
        <taxon>Rotifera</taxon>
        <taxon>Eurotatoria</taxon>
        <taxon>Bdelloidea</taxon>
        <taxon>Philodinida</taxon>
        <taxon>Philodinidae</taxon>
        <taxon>Rotaria</taxon>
    </lineage>
</organism>
<sequence length="284" mass="32497">MDDDDDVEKYIHHISNIKETSLNLSNRSLRAVPFSVSLCTFLQNLYLNNNELIIPPTEQLSPLTNLETLSLEQNQLTILPDTLWNLTSLLRLNLSHNPLGQIPVQLGQLKNLHELWLTNLNLYDLPINIFMNLNQLEKLSLKSNHLRRLPTDIGYLIELRWLSVEDNELNDLPDCLQDCLHLSYLNLNGNNFIHIPSVIGKISSLNVVCFQRNAIAEINDDTLLMFSSMTKVDLRENPLVDKPQHWKGLEFIKVGRCMDVISLDDENDENHSESLGSSHDGNLE</sequence>
<dbReference type="EMBL" id="CAJNOW010000074">
    <property type="protein sequence ID" value="CAF1227309.1"/>
    <property type="molecule type" value="Genomic_DNA"/>
</dbReference>
<dbReference type="InterPro" id="IPR001611">
    <property type="entry name" value="Leu-rich_rpt"/>
</dbReference>
<dbReference type="PANTHER" id="PTHR48051:SF48">
    <property type="entry name" value="MULTIFUNCTIONAL ROCO FAMILY SIGNALING REGULATOR 1"/>
    <property type="match status" value="1"/>
</dbReference>
<dbReference type="OrthoDB" id="40118at2759"/>